<dbReference type="GeneID" id="100273237"/>
<dbReference type="PANTHER" id="PTHR43490">
    <property type="entry name" value="(+)-NEOMENTHOL DEHYDROGENASE"/>
    <property type="match status" value="1"/>
</dbReference>
<dbReference type="Proteomes" id="UP000007305">
    <property type="component" value="Chromosome 4"/>
</dbReference>
<reference evidence="6" key="3">
    <citation type="submission" date="2019-07" db="EMBL/GenBank/DDBJ databases">
        <authorList>
            <person name="Seetharam A."/>
            <person name="Woodhouse M."/>
            <person name="Cannon E."/>
        </authorList>
    </citation>
    <scope>NUCLEOTIDE SEQUENCE [LARGE SCALE GENOMIC DNA]</scope>
    <source>
        <strain evidence="6">cv. B73</strain>
    </source>
</reference>
<evidence type="ECO:0000313" key="6">
    <source>
        <dbReference type="EnsemblPlants" id="Zm00001eb185880_P001"/>
    </source>
</evidence>
<protein>
    <recommendedName>
        <fullName evidence="8">(+)-neomenthol dehydrogenase</fullName>
    </recommendedName>
</protein>
<gene>
    <name evidence="6" type="primary">LOC100273237</name>
</gene>
<dbReference type="Gramene" id="Zm00001eb185880_T001">
    <property type="protein sequence ID" value="Zm00001eb185880_P001"/>
    <property type="gene ID" value="Zm00001eb185880"/>
</dbReference>
<name>B4FTV5_MAIZE</name>
<sequence>MEGDTGNRSEKEVAVVTGGNRGIGLEICRQLASGGVTVVLTARDAERGAEAASKLGLPNVVFHQLDVGDPSSAARLAGFIEEKFGRLDILVNNAGITGTTSNVDDPEAFRQELAGMDLMQRIEAINRHSTESYEQAEKCLRTNYHGIKAVTKALLPLLQSSSHGRIVNLSSYYGLLRFFSGDELKEELSNIDGLSEQRLDELSELFLKDFKDGQLEARGWPNEGGFAAYKASKALANAYCRILAKEHPSLCINCVHPGYVQTDMNFGSGHLTVEEGARGALMLAMAPKGGVTGAFMDHTEVASFV</sequence>
<comment type="similarity">
    <text evidence="1 4">Belongs to the short-chain dehydrogenases/reductases (SDR) family.</text>
</comment>
<evidence type="ECO:0000256" key="4">
    <source>
        <dbReference type="RuleBase" id="RU000363"/>
    </source>
</evidence>
<reference evidence="6" key="4">
    <citation type="submission" date="2021-05" db="UniProtKB">
        <authorList>
            <consortium name="EnsemblPlants"/>
        </authorList>
    </citation>
    <scope>IDENTIFICATION</scope>
    <source>
        <strain evidence="6">cv. B73</strain>
    </source>
</reference>
<accession>B4FTV5</accession>
<dbReference type="EMBL" id="BT040543">
    <property type="protein sequence ID" value="ACF85548.1"/>
    <property type="molecule type" value="mRNA"/>
</dbReference>
<dbReference type="GO" id="GO:0016491">
    <property type="term" value="F:oxidoreductase activity"/>
    <property type="evidence" value="ECO:0007669"/>
    <property type="project" value="UniProtKB-KW"/>
</dbReference>
<dbReference type="ExpressionAtlas" id="B4FTV5">
    <property type="expression patterns" value="baseline and differential"/>
</dbReference>
<dbReference type="KEGG" id="zma:100273237"/>
<dbReference type="RefSeq" id="NP_001141151.1">
    <property type="nucleotide sequence ID" value="NM_001147679.1"/>
</dbReference>
<dbReference type="OrthoDB" id="1933717at2759"/>
<proteinExistence type="evidence at transcript level"/>
<dbReference type="PRINTS" id="PR00080">
    <property type="entry name" value="SDRFAMILY"/>
</dbReference>
<evidence type="ECO:0008006" key="8">
    <source>
        <dbReference type="Google" id="ProtNLM"/>
    </source>
</evidence>
<evidence type="ECO:0000313" key="5">
    <source>
        <dbReference type="EMBL" id="ACF85548.1"/>
    </source>
</evidence>
<evidence type="ECO:0000256" key="1">
    <source>
        <dbReference type="ARBA" id="ARBA00006484"/>
    </source>
</evidence>
<keyword evidence="7" id="KW-1185">Reference proteome</keyword>
<dbReference type="PRINTS" id="PR00081">
    <property type="entry name" value="GDHRDH"/>
</dbReference>
<dbReference type="Pfam" id="PF00106">
    <property type="entry name" value="adh_short"/>
    <property type="match status" value="1"/>
</dbReference>
<dbReference type="InterPro" id="IPR036291">
    <property type="entry name" value="NAD(P)-bd_dom_sf"/>
</dbReference>
<evidence type="ECO:0000256" key="3">
    <source>
        <dbReference type="ARBA" id="ARBA00023002"/>
    </source>
</evidence>
<dbReference type="AlphaFoldDB" id="B4FTV5"/>
<dbReference type="InterPro" id="IPR002347">
    <property type="entry name" value="SDR_fam"/>
</dbReference>
<keyword evidence="2" id="KW-0521">NADP</keyword>
<dbReference type="SUPFAM" id="SSF51735">
    <property type="entry name" value="NAD(P)-binding Rossmann-fold domains"/>
    <property type="match status" value="1"/>
</dbReference>
<organism evidence="5">
    <name type="scientific">Zea mays</name>
    <name type="common">Maize</name>
    <dbReference type="NCBI Taxonomy" id="4577"/>
    <lineage>
        <taxon>Eukaryota</taxon>
        <taxon>Viridiplantae</taxon>
        <taxon>Streptophyta</taxon>
        <taxon>Embryophyta</taxon>
        <taxon>Tracheophyta</taxon>
        <taxon>Spermatophyta</taxon>
        <taxon>Magnoliopsida</taxon>
        <taxon>Liliopsida</taxon>
        <taxon>Poales</taxon>
        <taxon>Poaceae</taxon>
        <taxon>PACMAD clade</taxon>
        <taxon>Panicoideae</taxon>
        <taxon>Andropogonodae</taxon>
        <taxon>Andropogoneae</taxon>
        <taxon>Tripsacinae</taxon>
        <taxon>Zea</taxon>
    </lineage>
</organism>
<dbReference type="PANTHER" id="PTHR43490:SF135">
    <property type="entry name" value="OS02G0640800 PROTEIN"/>
    <property type="match status" value="1"/>
</dbReference>
<evidence type="ECO:0000313" key="7">
    <source>
        <dbReference type="Proteomes" id="UP000007305"/>
    </source>
</evidence>
<reference evidence="7" key="2">
    <citation type="journal article" date="2009" name="Science">
        <title>The B73 maize genome: complexity, diversity, and dynamics.</title>
        <authorList>
            <person name="Schnable P.S."/>
            <person name="Ware D."/>
            <person name="Fulton R.S."/>
            <person name="Stein J.C."/>
            <person name="Wei F."/>
            <person name="Pasternak S."/>
            <person name="Liang C."/>
            <person name="Zhang J."/>
            <person name="Fulton L."/>
            <person name="Graves T.A."/>
            <person name="Minx P."/>
            <person name="Reily A.D."/>
            <person name="Courtney L."/>
            <person name="Kruchowski S.S."/>
            <person name="Tomlinson C."/>
            <person name="Strong C."/>
            <person name="Delehaunty K."/>
            <person name="Fronick C."/>
            <person name="Courtney B."/>
            <person name="Rock S.M."/>
            <person name="Belter E."/>
            <person name="Du F."/>
            <person name="Kim K."/>
            <person name="Abbott R.M."/>
            <person name="Cotton M."/>
            <person name="Levy A."/>
            <person name="Marchetto P."/>
            <person name="Ochoa K."/>
            <person name="Jackson S.M."/>
            <person name="Gillam B."/>
            <person name="Chen W."/>
            <person name="Yan L."/>
            <person name="Higginbotham J."/>
            <person name="Cardenas M."/>
            <person name="Waligorski J."/>
            <person name="Applebaum E."/>
            <person name="Phelps L."/>
            <person name="Falcone J."/>
            <person name="Kanchi K."/>
            <person name="Thane T."/>
            <person name="Scimone A."/>
            <person name="Thane N."/>
            <person name="Henke J."/>
            <person name="Wang T."/>
            <person name="Ruppert J."/>
            <person name="Shah N."/>
            <person name="Rotter K."/>
            <person name="Hodges J."/>
            <person name="Ingenthron E."/>
            <person name="Cordes M."/>
            <person name="Kohlberg S."/>
            <person name="Sgro J."/>
            <person name="Delgado B."/>
            <person name="Mead K."/>
            <person name="Chinwalla A."/>
            <person name="Leonard S."/>
            <person name="Crouse K."/>
            <person name="Collura K."/>
            <person name="Kudrna D."/>
            <person name="Currie J."/>
            <person name="He R."/>
            <person name="Angelova A."/>
            <person name="Rajasekar S."/>
            <person name="Mueller T."/>
            <person name="Lomeli R."/>
            <person name="Scara G."/>
            <person name="Ko A."/>
            <person name="Delaney K."/>
            <person name="Wissotski M."/>
            <person name="Lopez G."/>
            <person name="Campos D."/>
            <person name="Braidotti M."/>
            <person name="Ashley E."/>
            <person name="Golser W."/>
            <person name="Kim H."/>
            <person name="Lee S."/>
            <person name="Lin J."/>
            <person name="Dujmic Z."/>
            <person name="Kim W."/>
            <person name="Talag J."/>
            <person name="Zuccolo A."/>
            <person name="Fan C."/>
            <person name="Sebastian A."/>
            <person name="Kramer M."/>
            <person name="Spiegel L."/>
            <person name="Nascimento L."/>
            <person name="Zutavern T."/>
            <person name="Miller B."/>
            <person name="Ambroise C."/>
            <person name="Muller S."/>
            <person name="Spooner W."/>
            <person name="Narechania A."/>
            <person name="Ren L."/>
            <person name="Wei S."/>
            <person name="Kumari S."/>
            <person name="Faga B."/>
            <person name="Levy M.J."/>
            <person name="McMahan L."/>
            <person name="Van Buren P."/>
            <person name="Vaughn M.W."/>
            <person name="Ying K."/>
            <person name="Yeh C.-T."/>
            <person name="Emrich S.J."/>
            <person name="Jia Y."/>
            <person name="Kalyanaraman A."/>
            <person name="Hsia A.-P."/>
            <person name="Barbazuk W.B."/>
            <person name="Baucom R.S."/>
            <person name="Brutnell T.P."/>
            <person name="Carpita N.C."/>
            <person name="Chaparro C."/>
            <person name="Chia J.-M."/>
            <person name="Deragon J.-M."/>
            <person name="Estill J.C."/>
            <person name="Fu Y."/>
            <person name="Jeddeloh J.A."/>
            <person name="Han Y."/>
            <person name="Lee H."/>
            <person name="Li P."/>
            <person name="Lisch D.R."/>
            <person name="Liu S."/>
            <person name="Liu Z."/>
            <person name="Nagel D.H."/>
            <person name="McCann M.C."/>
            <person name="SanMiguel P."/>
            <person name="Myers A.M."/>
            <person name="Nettleton D."/>
            <person name="Nguyen J."/>
            <person name="Penning B.W."/>
            <person name="Ponnala L."/>
            <person name="Schneider K.L."/>
            <person name="Schwartz D.C."/>
            <person name="Sharma A."/>
            <person name="Soderlund C."/>
            <person name="Springer N.M."/>
            <person name="Sun Q."/>
            <person name="Wang H."/>
            <person name="Waterman M."/>
            <person name="Westerman R."/>
            <person name="Wolfgruber T.K."/>
            <person name="Yang L."/>
            <person name="Yu Y."/>
            <person name="Zhang L."/>
            <person name="Zhou S."/>
            <person name="Zhu Q."/>
            <person name="Bennetzen J.L."/>
            <person name="Dawe R.K."/>
            <person name="Jiang J."/>
            <person name="Jiang N."/>
            <person name="Presting G.G."/>
            <person name="Wessler S.R."/>
            <person name="Aluru S."/>
            <person name="Martienssen R.A."/>
            <person name="Clifton S.W."/>
            <person name="McCombie W.R."/>
            <person name="Wing R.A."/>
            <person name="Wilson R.K."/>
        </authorList>
    </citation>
    <scope>NUCLEOTIDE SEQUENCE [LARGE SCALE GENOMIC DNA]</scope>
    <source>
        <strain evidence="7">cv. B73</strain>
    </source>
</reference>
<dbReference type="Gene3D" id="3.40.50.720">
    <property type="entry name" value="NAD(P)-binding Rossmann-like Domain"/>
    <property type="match status" value="1"/>
</dbReference>
<keyword evidence="3" id="KW-0560">Oxidoreductase</keyword>
<evidence type="ECO:0000256" key="2">
    <source>
        <dbReference type="ARBA" id="ARBA00022857"/>
    </source>
</evidence>
<reference evidence="5" key="1">
    <citation type="journal article" date="2009" name="PLoS Genet.">
        <title>Sequencing, mapping, and analysis of 27,455 maize full-length cDNAs.</title>
        <authorList>
            <person name="Soderlund C."/>
            <person name="Descour A."/>
            <person name="Kudrna D."/>
            <person name="Bomhoff M."/>
            <person name="Boyd L."/>
            <person name="Currie J."/>
            <person name="Angelova A."/>
            <person name="Collura K."/>
            <person name="Wissotski M."/>
            <person name="Ashley E."/>
            <person name="Morrow D."/>
            <person name="Fernandes J."/>
            <person name="Walbot V."/>
            <person name="Yu Y."/>
        </authorList>
    </citation>
    <scope>NUCLEOTIDE SEQUENCE</scope>
    <source>
        <strain evidence="5">B73</strain>
    </source>
</reference>
<dbReference type="EnsemblPlants" id="Zm00001eb185880_T001">
    <property type="protein sequence ID" value="Zm00001eb185880_P001"/>
    <property type="gene ID" value="Zm00001eb185880"/>
</dbReference>
<dbReference type="FunFam" id="3.40.50.720:FF:001064">
    <property type="entry name" value="(+)-neomenthol dehydrogenase"/>
    <property type="match status" value="1"/>
</dbReference>
<dbReference type="HOGENOM" id="CLU_010194_9_0_1"/>